<accession>A0A3S3AX01</accession>
<dbReference type="OrthoDB" id="3678706at2"/>
<name>A0A3S3AX01_9NOCA</name>
<comment type="caution">
    <text evidence="1">The sequence shown here is derived from an EMBL/GenBank/DDBJ whole genome shotgun (WGS) entry which is preliminary data.</text>
</comment>
<dbReference type="AlphaFoldDB" id="A0A3S3AX01"/>
<reference evidence="1 2" key="1">
    <citation type="submission" date="2018-11" db="EMBL/GenBank/DDBJ databases">
        <title>Rhodococcus spongicola sp. nov. and Rhodococcus xishaensis sp. nov. from marine sponges.</title>
        <authorList>
            <person name="Li L."/>
            <person name="Lin H.W."/>
        </authorList>
    </citation>
    <scope>NUCLEOTIDE SEQUENCE [LARGE SCALE GENOMIC DNA]</scope>
    <source>
        <strain evidence="1 2">CCTCC AB2014297</strain>
    </source>
</reference>
<keyword evidence="2" id="KW-1185">Reference proteome</keyword>
<sequence length="62" mass="7029">MRPSLHGDDGAYVTVLDGGRTYATRVPIHQEFHLYIDDEGVARTDHVLRLWGATAVRRRPVN</sequence>
<protein>
    <submittedName>
        <fullName evidence="1">Uncharacterized protein</fullName>
    </submittedName>
</protein>
<proteinExistence type="predicted"/>
<evidence type="ECO:0000313" key="2">
    <source>
        <dbReference type="Proteomes" id="UP000286208"/>
    </source>
</evidence>
<gene>
    <name evidence="1" type="ORF">EGT67_04850</name>
</gene>
<dbReference type="EMBL" id="RKLP01000002">
    <property type="protein sequence ID" value="RVW10499.1"/>
    <property type="molecule type" value="Genomic_DNA"/>
</dbReference>
<organism evidence="1 2">
    <name type="scientific">Prescottella agglutinans</name>
    <dbReference type="NCBI Taxonomy" id="1644129"/>
    <lineage>
        <taxon>Bacteria</taxon>
        <taxon>Bacillati</taxon>
        <taxon>Actinomycetota</taxon>
        <taxon>Actinomycetes</taxon>
        <taxon>Mycobacteriales</taxon>
        <taxon>Nocardiaceae</taxon>
        <taxon>Prescottella</taxon>
    </lineage>
</organism>
<dbReference type="Proteomes" id="UP000286208">
    <property type="component" value="Unassembled WGS sequence"/>
</dbReference>
<evidence type="ECO:0000313" key="1">
    <source>
        <dbReference type="EMBL" id="RVW10499.1"/>
    </source>
</evidence>